<accession>A0ABV1SL45</accession>
<dbReference type="Proteomes" id="UP001438953">
    <property type="component" value="Unassembled WGS sequence"/>
</dbReference>
<gene>
    <name evidence="7" type="ORF">VSX56_17830</name>
</gene>
<keyword evidence="5" id="KW-0574">Periplasm</keyword>
<dbReference type="NCBIfam" id="NF037995">
    <property type="entry name" value="TRAP_S1"/>
    <property type="match status" value="1"/>
</dbReference>
<evidence type="ECO:0000256" key="6">
    <source>
        <dbReference type="SAM" id="SignalP"/>
    </source>
</evidence>
<evidence type="ECO:0000313" key="8">
    <source>
        <dbReference type="Proteomes" id="UP001438953"/>
    </source>
</evidence>
<sequence>MKTLTSTLIAATLLASPTFAETLNVVGSWSNLPLYKNFETPFWTDKLPELSKGEFDAQLTSFDQMGIQGADVFRMLGDGVFDIGATVGDYTVGDAPELEGLDVPLLATDAADAQKMVEAARPMVADIMHQRFDAELLGIAPYPPQVVFCKGEVNSLADLKGKKVRGSGRMTTKFLEALGAEGINIAFSEVPGSLERGVIDCAVTGAGSGYSAGWAEVSDHLLTLPLGGWDPVVIAMNKDRFDDLSAEQQTTLKSAVAEGLEAPAWAAAQGGLENDIACLTGKGECTSGEAQHMTLVEPSDADKAEALKILTDVVLPDWASRAGSEWVTRWNDSVGATFGVKIDG</sequence>
<organism evidence="7 8">
    <name type="scientific">Thioclava kandeliae</name>
    <dbReference type="NCBI Taxonomy" id="3070818"/>
    <lineage>
        <taxon>Bacteria</taxon>
        <taxon>Pseudomonadati</taxon>
        <taxon>Pseudomonadota</taxon>
        <taxon>Alphaproteobacteria</taxon>
        <taxon>Rhodobacterales</taxon>
        <taxon>Paracoccaceae</taxon>
        <taxon>Thioclava</taxon>
    </lineage>
</organism>
<comment type="caution">
    <text evidence="7">The sequence shown here is derived from an EMBL/GenBank/DDBJ whole genome shotgun (WGS) entry which is preliminary data.</text>
</comment>
<keyword evidence="4 6" id="KW-0732">Signal</keyword>
<dbReference type="RefSeq" id="WP_350938996.1">
    <property type="nucleotide sequence ID" value="NZ_JAYWLC010000022.1"/>
</dbReference>
<keyword evidence="8" id="KW-1185">Reference proteome</keyword>
<dbReference type="PANTHER" id="PTHR33376">
    <property type="match status" value="1"/>
</dbReference>
<evidence type="ECO:0000256" key="2">
    <source>
        <dbReference type="ARBA" id="ARBA00009023"/>
    </source>
</evidence>
<dbReference type="PANTHER" id="PTHR33376:SF7">
    <property type="entry name" value="C4-DICARBOXYLATE-BINDING PROTEIN DCTB"/>
    <property type="match status" value="1"/>
</dbReference>
<name>A0ABV1SL45_9RHOB</name>
<protein>
    <submittedName>
        <fullName evidence="7">TRAP transporter substrate-binding protein</fullName>
    </submittedName>
</protein>
<dbReference type="SUPFAM" id="SSF53850">
    <property type="entry name" value="Periplasmic binding protein-like II"/>
    <property type="match status" value="1"/>
</dbReference>
<evidence type="ECO:0000256" key="4">
    <source>
        <dbReference type="ARBA" id="ARBA00022729"/>
    </source>
</evidence>
<feature type="signal peptide" evidence="6">
    <location>
        <begin position="1"/>
        <end position="20"/>
    </location>
</feature>
<comment type="similarity">
    <text evidence="2">Belongs to the bacterial solute-binding protein 7 family.</text>
</comment>
<feature type="chain" id="PRO_5046042867" evidence="6">
    <location>
        <begin position="21"/>
        <end position="344"/>
    </location>
</feature>
<dbReference type="Gene3D" id="3.40.190.170">
    <property type="entry name" value="Bacterial extracellular solute-binding protein, family 7"/>
    <property type="match status" value="1"/>
</dbReference>
<evidence type="ECO:0000256" key="1">
    <source>
        <dbReference type="ARBA" id="ARBA00004418"/>
    </source>
</evidence>
<evidence type="ECO:0000256" key="5">
    <source>
        <dbReference type="ARBA" id="ARBA00022764"/>
    </source>
</evidence>
<dbReference type="CDD" id="cd13602">
    <property type="entry name" value="PBP2_TRAP_BpDctp6_7"/>
    <property type="match status" value="1"/>
</dbReference>
<keyword evidence="3" id="KW-0813">Transport</keyword>
<dbReference type="EMBL" id="JAYWLC010000022">
    <property type="protein sequence ID" value="MER5173629.1"/>
    <property type="molecule type" value="Genomic_DNA"/>
</dbReference>
<evidence type="ECO:0000313" key="7">
    <source>
        <dbReference type="EMBL" id="MER5173629.1"/>
    </source>
</evidence>
<dbReference type="Pfam" id="PF03480">
    <property type="entry name" value="DctP"/>
    <property type="match status" value="1"/>
</dbReference>
<evidence type="ECO:0000256" key="3">
    <source>
        <dbReference type="ARBA" id="ARBA00022448"/>
    </source>
</evidence>
<dbReference type="InterPro" id="IPR038404">
    <property type="entry name" value="TRAP_DctP_sf"/>
</dbReference>
<comment type="subcellular location">
    <subcellularLocation>
        <location evidence="1">Periplasm</location>
    </subcellularLocation>
</comment>
<dbReference type="InterPro" id="IPR018389">
    <property type="entry name" value="DctP_fam"/>
</dbReference>
<proteinExistence type="inferred from homology"/>
<reference evidence="7 8" key="1">
    <citation type="submission" date="2024-06" db="EMBL/GenBank/DDBJ databases">
        <title>Thioclava kandeliae sp. nov. from a rhizosphere soil sample of Kandelia candel in a mangrove.</title>
        <authorList>
            <person name="Mu T."/>
        </authorList>
    </citation>
    <scope>NUCLEOTIDE SEQUENCE [LARGE SCALE GENOMIC DNA]</scope>
    <source>
        <strain evidence="7 8">CPCC 100088</strain>
    </source>
</reference>